<evidence type="ECO:0000256" key="3">
    <source>
        <dbReference type="SAM" id="Phobius"/>
    </source>
</evidence>
<proteinExistence type="predicted"/>
<accession>A0ABQ9EWN1</accession>
<protein>
    <submittedName>
        <fullName evidence="4">Uncharacterized protein</fullName>
    </submittedName>
</protein>
<feature type="coiled-coil region" evidence="1">
    <location>
        <begin position="135"/>
        <end position="192"/>
    </location>
</feature>
<sequence>MIMLILVDISMKNFHTAELNQWFHNHHQNHQIPKSENQSSSGTTVTTEPSETDDTAAIVRNSEQRKRYNPLYDAMINSSPSIYNKVKSISHKDSAVIKELKFLRLIIILLLLVSFTALALSLYLIIAINTGLPDVENLKQELGSLQSQYDELNSKFNALERLATGNKSFEYLKDLSQQVQKLESQTSEKISNLEKDFQNTSSVIQFNQDEMFSYVYNNITSVIDKFSTDVRANLSTISKMPGPQGPRGVGDLTLCFMKNVTEKSRSGPGTYTTTQRLPTDADLQVNIAMFATCSVEGGQYQHLSVYQTNNSVKYSCTCSGEISNIEFRLCKLYILLCPKESFGGS</sequence>
<evidence type="ECO:0000256" key="2">
    <source>
        <dbReference type="SAM" id="MobiDB-lite"/>
    </source>
</evidence>
<evidence type="ECO:0000313" key="4">
    <source>
        <dbReference type="EMBL" id="KAJ8308170.1"/>
    </source>
</evidence>
<keyword evidence="3" id="KW-1133">Transmembrane helix</keyword>
<keyword evidence="3" id="KW-0812">Transmembrane</keyword>
<dbReference type="EMBL" id="JARBDR010000657">
    <property type="protein sequence ID" value="KAJ8308170.1"/>
    <property type="molecule type" value="Genomic_DNA"/>
</dbReference>
<reference evidence="4 5" key="1">
    <citation type="submission" date="2022-12" db="EMBL/GenBank/DDBJ databases">
        <title>Chromosome-level genome of Tegillarca granosa.</title>
        <authorList>
            <person name="Kim J."/>
        </authorList>
    </citation>
    <scope>NUCLEOTIDE SEQUENCE [LARGE SCALE GENOMIC DNA]</scope>
    <source>
        <strain evidence="4">Teg-2019</strain>
        <tissue evidence="4">Adductor muscle</tissue>
    </source>
</reference>
<evidence type="ECO:0000256" key="1">
    <source>
        <dbReference type="SAM" id="Coils"/>
    </source>
</evidence>
<feature type="region of interest" description="Disordered" evidence="2">
    <location>
        <begin position="28"/>
        <end position="54"/>
    </location>
</feature>
<comment type="caution">
    <text evidence="4">The sequence shown here is derived from an EMBL/GenBank/DDBJ whole genome shotgun (WGS) entry which is preliminary data.</text>
</comment>
<feature type="transmembrane region" description="Helical" evidence="3">
    <location>
        <begin position="102"/>
        <end position="126"/>
    </location>
</feature>
<keyword evidence="1" id="KW-0175">Coiled coil</keyword>
<organism evidence="4 5">
    <name type="scientific">Tegillarca granosa</name>
    <name type="common">Malaysian cockle</name>
    <name type="synonym">Anadara granosa</name>
    <dbReference type="NCBI Taxonomy" id="220873"/>
    <lineage>
        <taxon>Eukaryota</taxon>
        <taxon>Metazoa</taxon>
        <taxon>Spiralia</taxon>
        <taxon>Lophotrochozoa</taxon>
        <taxon>Mollusca</taxon>
        <taxon>Bivalvia</taxon>
        <taxon>Autobranchia</taxon>
        <taxon>Pteriomorphia</taxon>
        <taxon>Arcoida</taxon>
        <taxon>Arcoidea</taxon>
        <taxon>Arcidae</taxon>
        <taxon>Tegillarca</taxon>
    </lineage>
</organism>
<keyword evidence="3" id="KW-0472">Membrane</keyword>
<name>A0ABQ9EWN1_TEGGR</name>
<keyword evidence="5" id="KW-1185">Reference proteome</keyword>
<gene>
    <name evidence="4" type="ORF">KUTeg_013044</name>
</gene>
<evidence type="ECO:0000313" key="5">
    <source>
        <dbReference type="Proteomes" id="UP001217089"/>
    </source>
</evidence>
<dbReference type="Proteomes" id="UP001217089">
    <property type="component" value="Unassembled WGS sequence"/>
</dbReference>
<feature type="compositionally biased region" description="Polar residues" evidence="2">
    <location>
        <begin position="32"/>
        <end position="49"/>
    </location>
</feature>